<evidence type="ECO:0000256" key="11">
    <source>
        <dbReference type="SAM" id="Phobius"/>
    </source>
</evidence>
<dbReference type="InterPro" id="IPR040690">
    <property type="entry name" value="FtsX_ECD"/>
</dbReference>
<feature type="domain" description="ABC3 transporter permease C-terminal" evidence="12">
    <location>
        <begin position="175"/>
        <end position="296"/>
    </location>
</feature>
<dbReference type="Pfam" id="PF18075">
    <property type="entry name" value="FtsX_ECD"/>
    <property type="match status" value="1"/>
</dbReference>
<comment type="caution">
    <text evidence="14">The sequence shown here is derived from an EMBL/GenBank/DDBJ whole genome shotgun (WGS) entry which is preliminary data.</text>
</comment>
<evidence type="ECO:0000259" key="12">
    <source>
        <dbReference type="Pfam" id="PF02687"/>
    </source>
</evidence>
<dbReference type="PIRSF" id="PIRSF003097">
    <property type="entry name" value="FtsX"/>
    <property type="match status" value="1"/>
</dbReference>
<dbReference type="InterPro" id="IPR058204">
    <property type="entry name" value="FtsX_firmicutes-type"/>
</dbReference>
<protein>
    <recommendedName>
        <fullName evidence="3 10">Cell division protein FtsX</fullName>
    </recommendedName>
</protein>
<evidence type="ECO:0000256" key="8">
    <source>
        <dbReference type="ARBA" id="ARBA00023136"/>
    </source>
</evidence>
<dbReference type="Proteomes" id="UP000609849">
    <property type="component" value="Unassembled WGS sequence"/>
</dbReference>
<evidence type="ECO:0000256" key="6">
    <source>
        <dbReference type="ARBA" id="ARBA00022692"/>
    </source>
</evidence>
<evidence type="ECO:0000256" key="2">
    <source>
        <dbReference type="ARBA" id="ARBA00007379"/>
    </source>
</evidence>
<keyword evidence="4 10" id="KW-1003">Cell membrane</keyword>
<evidence type="ECO:0000256" key="10">
    <source>
        <dbReference type="PIRNR" id="PIRNR003097"/>
    </source>
</evidence>
<evidence type="ECO:0000256" key="9">
    <source>
        <dbReference type="ARBA" id="ARBA00023306"/>
    </source>
</evidence>
<keyword evidence="15" id="KW-1185">Reference proteome</keyword>
<keyword evidence="5 10" id="KW-0132">Cell division</keyword>
<comment type="subcellular location">
    <subcellularLocation>
        <location evidence="1">Cell membrane</location>
        <topology evidence="1">Multi-pass membrane protein</topology>
    </subcellularLocation>
</comment>
<feature type="transmembrane region" description="Helical" evidence="11">
    <location>
        <begin position="213"/>
        <end position="246"/>
    </location>
</feature>
<reference evidence="14 15" key="1">
    <citation type="submission" date="2020-08" db="EMBL/GenBank/DDBJ databases">
        <authorList>
            <person name="Liu C."/>
            <person name="Sun Q."/>
        </authorList>
    </citation>
    <scope>NUCLEOTIDE SEQUENCE [LARGE SCALE GENOMIC DNA]</scope>
    <source>
        <strain evidence="14 15">NSJ-18</strain>
    </source>
</reference>
<comment type="function">
    <text evidence="10">Part of the ABC transporter FtsEX involved in asymmetric cellular division facilitating the initiation of sporulation.</text>
</comment>
<evidence type="ECO:0000256" key="3">
    <source>
        <dbReference type="ARBA" id="ARBA00021907"/>
    </source>
</evidence>
<keyword evidence="9 10" id="KW-0131">Cell cycle</keyword>
<comment type="similarity">
    <text evidence="2 10">Belongs to the ABC-4 integral membrane protein family. FtsX subfamily.</text>
</comment>
<keyword evidence="6 11" id="KW-0812">Transmembrane</keyword>
<feature type="transmembrane region" description="Helical" evidence="11">
    <location>
        <begin position="266"/>
        <end position="292"/>
    </location>
</feature>
<dbReference type="Gene3D" id="3.30.70.3040">
    <property type="match status" value="1"/>
</dbReference>
<feature type="transmembrane region" description="Helical" evidence="11">
    <location>
        <begin position="26"/>
        <end position="49"/>
    </location>
</feature>
<evidence type="ECO:0000256" key="4">
    <source>
        <dbReference type="ARBA" id="ARBA00022475"/>
    </source>
</evidence>
<dbReference type="PANTHER" id="PTHR47755:SF1">
    <property type="entry name" value="CELL DIVISION PROTEIN FTSX"/>
    <property type="match status" value="1"/>
</dbReference>
<keyword evidence="7 11" id="KW-1133">Transmembrane helix</keyword>
<evidence type="ECO:0000313" key="15">
    <source>
        <dbReference type="Proteomes" id="UP000609849"/>
    </source>
</evidence>
<name>A0ABR7JLD9_9FIRM</name>
<organism evidence="14 15">
    <name type="scientific">Romboutsia faecis</name>
    <dbReference type="NCBI Taxonomy" id="2764597"/>
    <lineage>
        <taxon>Bacteria</taxon>
        <taxon>Bacillati</taxon>
        <taxon>Bacillota</taxon>
        <taxon>Clostridia</taxon>
        <taxon>Peptostreptococcales</taxon>
        <taxon>Peptostreptococcaceae</taxon>
        <taxon>Romboutsia</taxon>
    </lineage>
</organism>
<evidence type="ECO:0000256" key="5">
    <source>
        <dbReference type="ARBA" id="ARBA00022618"/>
    </source>
</evidence>
<dbReference type="PANTHER" id="PTHR47755">
    <property type="entry name" value="CELL DIVISION PROTEIN FTSX"/>
    <property type="match status" value="1"/>
</dbReference>
<sequence>MKLLSNFLYNLKQGINGIRKNKTMSLISTISVTAALIILGLILTIVININQFIEVTKDQINEIKVIVSENLDESQRTQVEEALEKIEGIKTIEYKSKEESFESMKENWGEDGHLLEGIKNPLDDSYTVTLVNSENMNSIVEKLQEVDNVVEVKYHQDIIQNFLNLSNMVKKFGGILILGLLLICLVIISNTIKSRVFSKKEEIEIIKYVGASNSFVVGPFIVEGFIIGLVGAVLSVGICTGTYGYIVEKINGALSNMMGSVVVPLTNISTSLILVLFITGITIGVLGSIMSVRKHLKV</sequence>
<feature type="domain" description="FtsX extracellular" evidence="13">
    <location>
        <begin position="62"/>
        <end position="152"/>
    </location>
</feature>
<dbReference type="InterPro" id="IPR004513">
    <property type="entry name" value="FtsX"/>
</dbReference>
<feature type="transmembrane region" description="Helical" evidence="11">
    <location>
        <begin position="172"/>
        <end position="192"/>
    </location>
</feature>
<dbReference type="NCBIfam" id="NF038347">
    <property type="entry name" value="FtsX_Gpos"/>
    <property type="match status" value="1"/>
</dbReference>
<evidence type="ECO:0000313" key="14">
    <source>
        <dbReference type="EMBL" id="MBC5995587.1"/>
    </source>
</evidence>
<dbReference type="RefSeq" id="WP_153925538.1">
    <property type="nucleotide sequence ID" value="NZ_JACRWE010000001.1"/>
</dbReference>
<keyword evidence="8 10" id="KW-0472">Membrane</keyword>
<evidence type="ECO:0000256" key="7">
    <source>
        <dbReference type="ARBA" id="ARBA00022989"/>
    </source>
</evidence>
<dbReference type="Pfam" id="PF02687">
    <property type="entry name" value="FtsX"/>
    <property type="match status" value="1"/>
</dbReference>
<evidence type="ECO:0000259" key="13">
    <source>
        <dbReference type="Pfam" id="PF18075"/>
    </source>
</evidence>
<dbReference type="InterPro" id="IPR003838">
    <property type="entry name" value="ABC3_permease_C"/>
</dbReference>
<gene>
    <name evidence="14" type="ORF">H8923_02325</name>
</gene>
<accession>A0ABR7JLD9</accession>
<evidence type="ECO:0000256" key="1">
    <source>
        <dbReference type="ARBA" id="ARBA00004651"/>
    </source>
</evidence>
<dbReference type="EMBL" id="JACRWE010000001">
    <property type="protein sequence ID" value="MBC5995587.1"/>
    <property type="molecule type" value="Genomic_DNA"/>
</dbReference>
<proteinExistence type="inferred from homology"/>